<accession>A0AAJ4RD52</accession>
<evidence type="ECO:0000313" key="2">
    <source>
        <dbReference type="EMBL" id="QCI27707.1"/>
    </source>
</evidence>
<dbReference type="EMBL" id="RJVK01000002">
    <property type="protein sequence ID" value="ROR40117.1"/>
    <property type="molecule type" value="Genomic_DNA"/>
</dbReference>
<sequence length="173" mass="20376">MKAYSFTRPNKKPLFKEDTKLWLLLIVISLFLYVAFSAFLAIKAYFLNKDAQNLKKEIITLKADITKLNKQKDFIFKQKALYEDINIKNQLTKQQIKNLLDLIPDPITLERFYIDNDKLIIYGITPTKDAYNLLMLPPLESIFAKTVTTFYELPNGWYRFKSENYLKSGNEKD</sequence>
<evidence type="ECO:0000313" key="3">
    <source>
        <dbReference type="EMBL" id="ROR40117.1"/>
    </source>
</evidence>
<gene>
    <name evidence="2" type="ORF">C6V80_01625</name>
    <name evidence="3" type="ORF">EDC58_1102</name>
</gene>
<organism evidence="3 4">
    <name type="scientific">Caminibacter pacificus</name>
    <dbReference type="NCBI Taxonomy" id="1424653"/>
    <lineage>
        <taxon>Bacteria</taxon>
        <taxon>Pseudomonadati</taxon>
        <taxon>Campylobacterota</taxon>
        <taxon>Epsilonproteobacteria</taxon>
        <taxon>Nautiliales</taxon>
        <taxon>Nautiliaceae</taxon>
        <taxon>Caminibacter</taxon>
    </lineage>
</organism>
<dbReference type="Proteomes" id="UP000272781">
    <property type="component" value="Unassembled WGS sequence"/>
</dbReference>
<reference evidence="2" key="3">
    <citation type="submission" date="2019-06" db="EMBL/GenBank/DDBJ databases">
        <title>A comparative analysis of the Nautiliaceae.</title>
        <authorList>
            <person name="Grosche A."/>
            <person name="Smedile F."/>
            <person name="Vetriani C."/>
        </authorList>
    </citation>
    <scope>NUCLEOTIDE SEQUENCE</scope>
    <source>
        <strain evidence="2">TB6</strain>
    </source>
</reference>
<dbReference type="RefSeq" id="WP_123352501.1">
    <property type="nucleotide sequence ID" value="NZ_CP027432.2"/>
</dbReference>
<evidence type="ECO:0000313" key="4">
    <source>
        <dbReference type="Proteomes" id="UP000272781"/>
    </source>
</evidence>
<evidence type="ECO:0000256" key="1">
    <source>
        <dbReference type="SAM" id="Phobius"/>
    </source>
</evidence>
<keyword evidence="5" id="KW-1185">Reference proteome</keyword>
<reference evidence="3 4" key="2">
    <citation type="submission" date="2018-11" db="EMBL/GenBank/DDBJ databases">
        <title>Genomic Encyclopedia of Type Strains, Phase IV (KMG-IV): sequencing the most valuable type-strain genomes for metagenomic binning, comparative biology and taxonomic classification.</title>
        <authorList>
            <person name="Goeker M."/>
        </authorList>
    </citation>
    <scope>NUCLEOTIDE SEQUENCE [LARGE SCALE GENOMIC DNA]</scope>
    <source>
        <strain evidence="3 4">DSM 27783</strain>
    </source>
</reference>
<reference evidence="5" key="1">
    <citation type="submission" date="2018-03" db="EMBL/GenBank/DDBJ databases">
        <title>A comparative analysis of the Nautiliaceae.</title>
        <authorList>
            <person name="Grosche A."/>
            <person name="Smedile F."/>
            <person name="Vetriani C."/>
        </authorList>
    </citation>
    <scope>NUCLEOTIDE SEQUENCE [LARGE SCALE GENOMIC DNA]</scope>
    <source>
        <strain evidence="5">TB6</strain>
    </source>
</reference>
<dbReference type="AlphaFoldDB" id="A0AAJ4RD52"/>
<evidence type="ECO:0000313" key="5">
    <source>
        <dbReference type="Proteomes" id="UP000298805"/>
    </source>
</evidence>
<protein>
    <submittedName>
        <fullName evidence="2">DUF1129 domain-containing protein</fullName>
    </submittedName>
</protein>
<keyword evidence="1" id="KW-0472">Membrane</keyword>
<keyword evidence="1" id="KW-1133">Transmembrane helix</keyword>
<dbReference type="EMBL" id="CP027432">
    <property type="protein sequence ID" value="QCI27707.1"/>
    <property type="molecule type" value="Genomic_DNA"/>
</dbReference>
<name>A0AAJ4RD52_9BACT</name>
<proteinExistence type="predicted"/>
<feature type="transmembrane region" description="Helical" evidence="1">
    <location>
        <begin position="21"/>
        <end position="46"/>
    </location>
</feature>
<dbReference type="Proteomes" id="UP000298805">
    <property type="component" value="Chromosome"/>
</dbReference>
<keyword evidence="1" id="KW-0812">Transmembrane</keyword>